<feature type="transmembrane region" description="Helical" evidence="1">
    <location>
        <begin position="34"/>
        <end position="51"/>
    </location>
</feature>
<keyword evidence="1" id="KW-0472">Membrane</keyword>
<organism evidence="2 3">
    <name type="scientific">Roseobacter insulae</name>
    <dbReference type="NCBI Taxonomy" id="2859783"/>
    <lineage>
        <taxon>Bacteria</taxon>
        <taxon>Pseudomonadati</taxon>
        <taxon>Pseudomonadota</taxon>
        <taxon>Alphaproteobacteria</taxon>
        <taxon>Rhodobacterales</taxon>
        <taxon>Roseobacteraceae</taxon>
        <taxon>Roseobacter</taxon>
    </lineage>
</organism>
<reference evidence="2" key="1">
    <citation type="submission" date="2021-07" db="EMBL/GenBank/DDBJ databases">
        <title>Roseobacter insulae sp. nov., isolated from a tidal flat.</title>
        <authorList>
            <person name="Park S."/>
            <person name="Yoon J.-H."/>
        </authorList>
    </citation>
    <scope>NUCLEOTIDE SEQUENCE</scope>
    <source>
        <strain evidence="2">YSTF-M11</strain>
    </source>
</reference>
<accession>A0A9X1FYB8</accession>
<dbReference type="RefSeq" id="WP_219505277.1">
    <property type="nucleotide sequence ID" value="NZ_JAHXDN010000005.1"/>
</dbReference>
<proteinExistence type="predicted"/>
<evidence type="ECO:0000256" key="1">
    <source>
        <dbReference type="SAM" id="Phobius"/>
    </source>
</evidence>
<sequence length="120" mass="12601">MFERYQKAIAVLFAGIVSIAGLFVPALRDLPPEAFVALSSTLALIACYVVPNRVAGHNVDAVAAAILSAHGRASGELAVYVTDPKFKGPSRLVRLGAHSIHDRGLISVADLPPRVGEGDE</sequence>
<dbReference type="AlphaFoldDB" id="A0A9X1FYB8"/>
<keyword evidence="1" id="KW-1133">Transmembrane helix</keyword>
<dbReference type="EMBL" id="JAHXDN010000005">
    <property type="protein sequence ID" value="MBW4709577.1"/>
    <property type="molecule type" value="Genomic_DNA"/>
</dbReference>
<name>A0A9X1FYB8_9RHOB</name>
<keyword evidence="3" id="KW-1185">Reference proteome</keyword>
<dbReference type="Proteomes" id="UP001138661">
    <property type="component" value="Unassembled WGS sequence"/>
</dbReference>
<comment type="caution">
    <text evidence="2">The sequence shown here is derived from an EMBL/GenBank/DDBJ whole genome shotgun (WGS) entry which is preliminary data.</text>
</comment>
<evidence type="ECO:0000313" key="2">
    <source>
        <dbReference type="EMBL" id="MBW4709577.1"/>
    </source>
</evidence>
<feature type="transmembrane region" description="Helical" evidence="1">
    <location>
        <begin position="9"/>
        <end position="28"/>
    </location>
</feature>
<protein>
    <submittedName>
        <fullName evidence="2">Uncharacterized protein</fullName>
    </submittedName>
</protein>
<gene>
    <name evidence="2" type="ORF">KX928_17460</name>
</gene>
<keyword evidence="1" id="KW-0812">Transmembrane</keyword>
<evidence type="ECO:0000313" key="3">
    <source>
        <dbReference type="Proteomes" id="UP001138661"/>
    </source>
</evidence>